<evidence type="ECO:0000256" key="2">
    <source>
        <dbReference type="SAM" id="SignalP"/>
    </source>
</evidence>
<comment type="caution">
    <text evidence="3">The sequence shown here is derived from an EMBL/GenBank/DDBJ whole genome shotgun (WGS) entry which is preliminary data.</text>
</comment>
<keyword evidence="2" id="KW-0732">Signal</keyword>
<accession>A0ABS3I977</accession>
<evidence type="ECO:0000313" key="3">
    <source>
        <dbReference type="EMBL" id="MBO0609581.1"/>
    </source>
</evidence>
<evidence type="ECO:0000256" key="1">
    <source>
        <dbReference type="SAM" id="MobiDB-lite"/>
    </source>
</evidence>
<feature type="signal peptide" evidence="2">
    <location>
        <begin position="1"/>
        <end position="35"/>
    </location>
</feature>
<protein>
    <recommendedName>
        <fullName evidence="5">Secreted protein</fullName>
    </recommendedName>
</protein>
<keyword evidence="4" id="KW-1185">Reference proteome</keyword>
<evidence type="ECO:0008006" key="5">
    <source>
        <dbReference type="Google" id="ProtNLM"/>
    </source>
</evidence>
<dbReference type="RefSeq" id="WP_207275538.1">
    <property type="nucleotide sequence ID" value="NZ_JAFMPK010000044.1"/>
</dbReference>
<name>A0ABS3I977_9MICO</name>
<gene>
    <name evidence="3" type="ORF">J0911_11150</name>
</gene>
<sequence length="218" mass="21210">MKDAVRQCSPRGVTAVGAGIALALLTAGAAAPAGAAAGPAAGPPGVVSGTDPASGAHGEGTPPEAAPWAGEGTLSPDDFFVLEPGRSRLGLPPGVPFDDATGTTAGGAWTPVPGLLYVVTLGSSSCPRIAQPVATNSMAGSGLAADGDVADIDVTLPEPESGVVCTTDWVPTTTVVAAPEGKDHGAVVSLRIDGLGKVDLRPRPADGEPGPPSWIDAG</sequence>
<reference evidence="3 4" key="1">
    <citation type="submission" date="2021-03" db="EMBL/GenBank/DDBJ databases">
        <authorList>
            <person name="Xin L."/>
        </authorList>
    </citation>
    <scope>NUCLEOTIDE SEQUENCE [LARGE SCALE GENOMIC DNA]</scope>
    <source>
        <strain evidence="3 4">XHU 5031</strain>
    </source>
</reference>
<feature type="chain" id="PRO_5045205427" description="Secreted protein" evidence="2">
    <location>
        <begin position="36"/>
        <end position="218"/>
    </location>
</feature>
<reference evidence="4" key="2">
    <citation type="submission" date="2023-07" db="EMBL/GenBank/DDBJ databases">
        <title>Myceligenerans salitolerans sp. nov., a halotolerant actinomycete isolated from a salt lake in Xinjiang, China.</title>
        <authorList>
            <person name="Guan T."/>
        </authorList>
    </citation>
    <scope>NUCLEOTIDE SEQUENCE [LARGE SCALE GENOMIC DNA]</scope>
    <source>
        <strain evidence="4">XHU 5031</strain>
    </source>
</reference>
<organism evidence="3 4">
    <name type="scientific">Myceligenerans salitolerans</name>
    <dbReference type="NCBI Taxonomy" id="1230528"/>
    <lineage>
        <taxon>Bacteria</taxon>
        <taxon>Bacillati</taxon>
        <taxon>Actinomycetota</taxon>
        <taxon>Actinomycetes</taxon>
        <taxon>Micrococcales</taxon>
        <taxon>Promicromonosporaceae</taxon>
        <taxon>Myceligenerans</taxon>
    </lineage>
</organism>
<dbReference type="EMBL" id="JAFMPK010000044">
    <property type="protein sequence ID" value="MBO0609581.1"/>
    <property type="molecule type" value="Genomic_DNA"/>
</dbReference>
<feature type="compositionally biased region" description="Low complexity" evidence="1">
    <location>
        <begin position="34"/>
        <end position="50"/>
    </location>
</feature>
<feature type="region of interest" description="Disordered" evidence="1">
    <location>
        <begin position="198"/>
        <end position="218"/>
    </location>
</feature>
<evidence type="ECO:0000313" key="4">
    <source>
        <dbReference type="Proteomes" id="UP000664617"/>
    </source>
</evidence>
<proteinExistence type="predicted"/>
<feature type="region of interest" description="Disordered" evidence="1">
    <location>
        <begin position="34"/>
        <end position="85"/>
    </location>
</feature>
<dbReference type="Proteomes" id="UP000664617">
    <property type="component" value="Unassembled WGS sequence"/>
</dbReference>